<feature type="transmembrane region" description="Helical" evidence="1">
    <location>
        <begin position="116"/>
        <end position="135"/>
    </location>
</feature>
<dbReference type="EMBL" id="FOQD01000016">
    <property type="protein sequence ID" value="SFJ18742.1"/>
    <property type="molecule type" value="Genomic_DNA"/>
</dbReference>
<organism evidence="2 3">
    <name type="scientific">Planctomicrobium piriforme</name>
    <dbReference type="NCBI Taxonomy" id="1576369"/>
    <lineage>
        <taxon>Bacteria</taxon>
        <taxon>Pseudomonadati</taxon>
        <taxon>Planctomycetota</taxon>
        <taxon>Planctomycetia</taxon>
        <taxon>Planctomycetales</taxon>
        <taxon>Planctomycetaceae</taxon>
        <taxon>Planctomicrobium</taxon>
    </lineage>
</organism>
<keyword evidence="1" id="KW-0472">Membrane</keyword>
<feature type="transmembrane region" description="Helical" evidence="1">
    <location>
        <begin position="147"/>
        <end position="171"/>
    </location>
</feature>
<feature type="transmembrane region" description="Helical" evidence="1">
    <location>
        <begin position="21"/>
        <end position="41"/>
    </location>
</feature>
<evidence type="ECO:0000313" key="3">
    <source>
        <dbReference type="Proteomes" id="UP000199518"/>
    </source>
</evidence>
<dbReference type="RefSeq" id="WP_092054016.1">
    <property type="nucleotide sequence ID" value="NZ_FOQD01000016.1"/>
</dbReference>
<proteinExistence type="predicted"/>
<protein>
    <submittedName>
        <fullName evidence="2">Uncharacterized protein</fullName>
    </submittedName>
</protein>
<sequence>MTNIPASEQPAQGLTPAAWRYLIVDQGLIAIGVNFLINYLIARSAFAELKVVPLHGPLSIAEDIAATCFFLPFIACLIVSHLTGFEIRKGKFPALPPFRFARYLGEYLSQSIFPRALMFGILGRFLVAPVAIAAVEASGVQSLPLSTFLIFKGAFASALGIVACPLFAWIAMHQAKPAPK</sequence>
<dbReference type="STRING" id="1576369.SAMN05421753_11695"/>
<keyword evidence="1" id="KW-0812">Transmembrane</keyword>
<dbReference type="AlphaFoldDB" id="A0A1I3PBA8"/>
<dbReference type="OrthoDB" id="288155at2"/>
<dbReference type="Proteomes" id="UP000199518">
    <property type="component" value="Unassembled WGS sequence"/>
</dbReference>
<evidence type="ECO:0000256" key="1">
    <source>
        <dbReference type="SAM" id="Phobius"/>
    </source>
</evidence>
<accession>A0A1I3PBA8</accession>
<name>A0A1I3PBA8_9PLAN</name>
<gene>
    <name evidence="2" type="ORF">SAMN05421753_11695</name>
</gene>
<reference evidence="3" key="1">
    <citation type="submission" date="2016-10" db="EMBL/GenBank/DDBJ databases">
        <authorList>
            <person name="Varghese N."/>
            <person name="Submissions S."/>
        </authorList>
    </citation>
    <scope>NUCLEOTIDE SEQUENCE [LARGE SCALE GENOMIC DNA]</scope>
    <source>
        <strain evidence="3">DSM 26348</strain>
    </source>
</reference>
<keyword evidence="3" id="KW-1185">Reference proteome</keyword>
<feature type="transmembrane region" description="Helical" evidence="1">
    <location>
        <begin position="64"/>
        <end position="85"/>
    </location>
</feature>
<evidence type="ECO:0000313" key="2">
    <source>
        <dbReference type="EMBL" id="SFJ18742.1"/>
    </source>
</evidence>
<keyword evidence="1" id="KW-1133">Transmembrane helix</keyword>